<dbReference type="Proteomes" id="UP000176803">
    <property type="component" value="Unassembled WGS sequence"/>
</dbReference>
<sequence>MSTTNPSTFQVKLALDEGLKKTLIVLEQQYEALDKASIVRLALNNLAKTVIKLTSAEENELFQYFADLIKSGKGMTEKELADWWNKNKSSL</sequence>
<evidence type="ECO:0000313" key="2">
    <source>
        <dbReference type="Proteomes" id="UP000176803"/>
    </source>
</evidence>
<dbReference type="EMBL" id="MGAC01000007">
    <property type="protein sequence ID" value="OGK38565.1"/>
    <property type="molecule type" value="Genomic_DNA"/>
</dbReference>
<evidence type="ECO:0000313" key="1">
    <source>
        <dbReference type="EMBL" id="OGK38565.1"/>
    </source>
</evidence>
<protein>
    <submittedName>
        <fullName evidence="1">Uncharacterized protein</fullName>
    </submittedName>
</protein>
<name>A0A1F7I5C0_9BACT</name>
<dbReference type="AlphaFoldDB" id="A0A1F7I5C0"/>
<reference evidence="1 2" key="1">
    <citation type="journal article" date="2016" name="Nat. Commun.">
        <title>Thousands of microbial genomes shed light on interconnected biogeochemical processes in an aquifer system.</title>
        <authorList>
            <person name="Anantharaman K."/>
            <person name="Brown C.T."/>
            <person name="Hug L.A."/>
            <person name="Sharon I."/>
            <person name="Castelle C.J."/>
            <person name="Probst A.J."/>
            <person name="Thomas B.C."/>
            <person name="Singh A."/>
            <person name="Wilkins M.J."/>
            <person name="Karaoz U."/>
            <person name="Brodie E.L."/>
            <person name="Williams K.H."/>
            <person name="Hubbard S.S."/>
            <person name="Banfield J.F."/>
        </authorList>
    </citation>
    <scope>NUCLEOTIDE SEQUENCE [LARGE SCALE GENOMIC DNA]</scope>
</reference>
<accession>A0A1F7I5C0</accession>
<gene>
    <name evidence="1" type="ORF">A3F03_00395</name>
</gene>
<proteinExistence type="predicted"/>
<comment type="caution">
    <text evidence="1">The sequence shown here is derived from an EMBL/GenBank/DDBJ whole genome shotgun (WGS) entry which is preliminary data.</text>
</comment>
<organism evidence="1 2">
    <name type="scientific">Candidatus Roizmanbacteria bacterium RIFCSPHIGHO2_12_FULL_41_11</name>
    <dbReference type="NCBI Taxonomy" id="1802052"/>
    <lineage>
        <taxon>Bacteria</taxon>
        <taxon>Candidatus Roizmaniibacteriota</taxon>
    </lineage>
</organism>